<proteinExistence type="inferred from homology"/>
<feature type="region of interest" description="Disordered" evidence="7">
    <location>
        <begin position="59"/>
        <end position="85"/>
    </location>
</feature>
<evidence type="ECO:0000256" key="1">
    <source>
        <dbReference type="ARBA" id="ARBA00004613"/>
    </source>
</evidence>
<dbReference type="GO" id="GO:0040008">
    <property type="term" value="P:regulation of growth"/>
    <property type="evidence" value="ECO:0007669"/>
    <property type="project" value="UniProtKB-ARBA"/>
</dbReference>
<evidence type="ECO:0000256" key="7">
    <source>
        <dbReference type="SAM" id="MobiDB-lite"/>
    </source>
</evidence>
<dbReference type="EMBL" id="SDMP01000016">
    <property type="protein sequence ID" value="RYR04423.1"/>
    <property type="molecule type" value="Genomic_DNA"/>
</dbReference>
<reference evidence="8 9" key="1">
    <citation type="submission" date="2019-01" db="EMBL/GenBank/DDBJ databases">
        <title>Sequencing of cultivated peanut Arachis hypogaea provides insights into genome evolution and oil improvement.</title>
        <authorList>
            <person name="Chen X."/>
        </authorList>
    </citation>
    <scope>NUCLEOTIDE SEQUENCE [LARGE SCALE GENOMIC DNA]</scope>
    <source>
        <strain evidence="9">cv. Fuhuasheng</strain>
        <tissue evidence="8">Leaves</tissue>
    </source>
</reference>
<dbReference type="Proteomes" id="UP000289738">
    <property type="component" value="Chromosome B06"/>
</dbReference>
<comment type="subcellular location">
    <subcellularLocation>
        <location evidence="1">Secreted</location>
    </subcellularLocation>
</comment>
<dbReference type="AlphaFoldDB" id="A0A444YR30"/>
<evidence type="ECO:0000256" key="2">
    <source>
        <dbReference type="ARBA" id="ARBA00009178"/>
    </source>
</evidence>
<sequence>MVTMTATVAEMRMMTKIIPRSSYNGTIGKCMEAKKEFEMDSERNMEIFESKNKVIGNGAIGKNGIPCSKNDNTTKNCRPSPHANR</sequence>
<keyword evidence="5" id="KW-0732">Signal</keyword>
<keyword evidence="9" id="KW-1185">Reference proteome</keyword>
<name>A0A444YR30_ARAHY</name>
<keyword evidence="6" id="KW-1015">Disulfide bond</keyword>
<evidence type="ECO:0000256" key="3">
    <source>
        <dbReference type="ARBA" id="ARBA00022525"/>
    </source>
</evidence>
<evidence type="ECO:0000313" key="9">
    <source>
        <dbReference type="Proteomes" id="UP000289738"/>
    </source>
</evidence>
<accession>A0A444YR30</accession>
<organism evidence="8 9">
    <name type="scientific">Arachis hypogaea</name>
    <name type="common">Peanut</name>
    <dbReference type="NCBI Taxonomy" id="3818"/>
    <lineage>
        <taxon>Eukaryota</taxon>
        <taxon>Viridiplantae</taxon>
        <taxon>Streptophyta</taxon>
        <taxon>Embryophyta</taxon>
        <taxon>Tracheophyta</taxon>
        <taxon>Spermatophyta</taxon>
        <taxon>Magnoliopsida</taxon>
        <taxon>eudicotyledons</taxon>
        <taxon>Gunneridae</taxon>
        <taxon>Pentapetalae</taxon>
        <taxon>rosids</taxon>
        <taxon>fabids</taxon>
        <taxon>Fabales</taxon>
        <taxon>Fabaceae</taxon>
        <taxon>Papilionoideae</taxon>
        <taxon>50 kb inversion clade</taxon>
        <taxon>dalbergioids sensu lato</taxon>
        <taxon>Dalbergieae</taxon>
        <taxon>Pterocarpus clade</taxon>
        <taxon>Arachis</taxon>
    </lineage>
</organism>
<gene>
    <name evidence="8" type="ORF">Ahy_B06g084142</name>
</gene>
<evidence type="ECO:0000256" key="6">
    <source>
        <dbReference type="ARBA" id="ARBA00023157"/>
    </source>
</evidence>
<dbReference type="InterPro" id="IPR008801">
    <property type="entry name" value="RALF"/>
</dbReference>
<evidence type="ECO:0000256" key="4">
    <source>
        <dbReference type="ARBA" id="ARBA00022702"/>
    </source>
</evidence>
<keyword evidence="3" id="KW-0964">Secreted</keyword>
<comment type="similarity">
    <text evidence="2">Belongs to the plant rapid alkalinization factor (RALF) family.</text>
</comment>
<dbReference type="Pfam" id="PF05498">
    <property type="entry name" value="RALF"/>
    <property type="match status" value="1"/>
</dbReference>
<dbReference type="GO" id="GO:0005576">
    <property type="term" value="C:extracellular region"/>
    <property type="evidence" value="ECO:0007669"/>
    <property type="project" value="UniProtKB-SubCell"/>
</dbReference>
<dbReference type="GO" id="GO:0005179">
    <property type="term" value="F:hormone activity"/>
    <property type="evidence" value="ECO:0007669"/>
    <property type="project" value="UniProtKB-KW"/>
</dbReference>
<comment type="caution">
    <text evidence="8">The sequence shown here is derived from an EMBL/GenBank/DDBJ whole genome shotgun (WGS) entry which is preliminary data.</text>
</comment>
<evidence type="ECO:0000313" key="8">
    <source>
        <dbReference type="EMBL" id="RYR04423.1"/>
    </source>
</evidence>
<protein>
    <submittedName>
        <fullName evidence="8">Uncharacterized protein</fullName>
    </submittedName>
</protein>
<keyword evidence="4" id="KW-0372">Hormone</keyword>
<evidence type="ECO:0000256" key="5">
    <source>
        <dbReference type="ARBA" id="ARBA00022729"/>
    </source>
</evidence>